<evidence type="ECO:0000313" key="2">
    <source>
        <dbReference type="EMBL" id="QSQ10413.1"/>
    </source>
</evidence>
<evidence type="ECO:0000256" key="1">
    <source>
        <dbReference type="ARBA" id="ARBA00022795"/>
    </source>
</evidence>
<accession>A0A8A0RQ83</accession>
<dbReference type="InterPro" id="IPR007809">
    <property type="entry name" value="FlgN-like"/>
</dbReference>
<dbReference type="KEGG" id="kme:H0A61_02820"/>
<reference evidence="2" key="1">
    <citation type="submission" date="2020-07" db="EMBL/GenBank/DDBJ databases">
        <title>Koleobacter methoxysyntrophicus gen. nov., sp. nov., a novel anaerobic bacterium isolated from deep subsurface oil field and proposal of Koleobacterales ord. nov. in the phylum Firmicutes.</title>
        <authorList>
            <person name="Sakamoto S."/>
            <person name="Tamaki H."/>
        </authorList>
    </citation>
    <scope>NUCLEOTIDE SEQUENCE</scope>
    <source>
        <strain evidence="2">NRmbB1</strain>
    </source>
</reference>
<dbReference type="AlphaFoldDB" id="A0A8A0RQ83"/>
<dbReference type="Proteomes" id="UP000662904">
    <property type="component" value="Chromosome"/>
</dbReference>
<dbReference type="GO" id="GO:0044780">
    <property type="term" value="P:bacterial-type flagellum assembly"/>
    <property type="evidence" value="ECO:0007669"/>
    <property type="project" value="InterPro"/>
</dbReference>
<dbReference type="EMBL" id="CP059066">
    <property type="protein sequence ID" value="QSQ10413.1"/>
    <property type="molecule type" value="Genomic_DNA"/>
</dbReference>
<dbReference type="Gene3D" id="1.20.58.300">
    <property type="entry name" value="FlgN-like"/>
    <property type="match status" value="1"/>
</dbReference>
<name>A0A8A0RQ83_9FIRM</name>
<evidence type="ECO:0008006" key="4">
    <source>
        <dbReference type="Google" id="ProtNLM"/>
    </source>
</evidence>
<keyword evidence="3" id="KW-1185">Reference proteome</keyword>
<dbReference type="Pfam" id="PF05130">
    <property type="entry name" value="FlgN"/>
    <property type="match status" value="1"/>
</dbReference>
<protein>
    <recommendedName>
        <fullName evidence="4">FlgN protein</fullName>
    </recommendedName>
</protein>
<proteinExistence type="predicted"/>
<dbReference type="InterPro" id="IPR036679">
    <property type="entry name" value="FlgN-like_sf"/>
</dbReference>
<keyword evidence="1" id="KW-1005">Bacterial flagellum biogenesis</keyword>
<sequence>MVELRELAEVLKKELDIYKDILTLSERKTDIIASGDIKGLDEIVKSEESLILNIGKLEDERYNILLNLQKTNGIDVNKITLSELLEKLDPEQEYNLAEIQKQISDTLSRLEKVNERNALLIKKALEHINNSLELITSAWDKETGVYGLEKDAKTRKDVKSFLDYKV</sequence>
<gene>
    <name evidence="2" type="primary">yvyG</name>
    <name evidence="2" type="ORF">H0A61_02820</name>
</gene>
<evidence type="ECO:0000313" key="3">
    <source>
        <dbReference type="Proteomes" id="UP000662904"/>
    </source>
</evidence>
<dbReference type="RefSeq" id="WP_206707723.1">
    <property type="nucleotide sequence ID" value="NZ_CP059066.1"/>
</dbReference>
<organism evidence="2 3">
    <name type="scientific">Koleobacter methoxysyntrophicus</name>
    <dbReference type="NCBI Taxonomy" id="2751313"/>
    <lineage>
        <taxon>Bacteria</taxon>
        <taxon>Bacillati</taxon>
        <taxon>Bacillota</taxon>
        <taxon>Clostridia</taxon>
        <taxon>Koleobacterales</taxon>
        <taxon>Koleobacteraceae</taxon>
        <taxon>Koleobacter</taxon>
    </lineage>
</organism>
<dbReference type="SUPFAM" id="SSF140566">
    <property type="entry name" value="FlgN-like"/>
    <property type="match status" value="1"/>
</dbReference>